<keyword evidence="3 4" id="KW-0371">Homeobox</keyword>
<dbReference type="PROSITE" id="PS50071">
    <property type="entry name" value="HOMEOBOX_2"/>
    <property type="match status" value="1"/>
</dbReference>
<dbReference type="InterPro" id="IPR032355">
    <property type="entry name" value="CUTL"/>
</dbReference>
<protein>
    <submittedName>
        <fullName evidence="6">WD repeat-containing protein 68</fullName>
    </submittedName>
</protein>
<feature type="compositionally biased region" description="Polar residues" evidence="5">
    <location>
        <begin position="190"/>
        <end position="201"/>
    </location>
</feature>
<proteinExistence type="predicted"/>
<evidence type="ECO:0000256" key="4">
    <source>
        <dbReference type="RuleBase" id="RU000682"/>
    </source>
</evidence>
<keyword evidence="2" id="KW-0677">Repeat</keyword>
<dbReference type="InterPro" id="IPR001356">
    <property type="entry name" value="HD"/>
</dbReference>
<dbReference type="Gene3D" id="1.10.260.70">
    <property type="entry name" value="SATB, CULT domain"/>
    <property type="match status" value="1"/>
</dbReference>
<dbReference type="GO" id="GO:0005634">
    <property type="term" value="C:nucleus"/>
    <property type="evidence" value="ECO:0007669"/>
    <property type="project" value="UniProtKB-SubCell"/>
</dbReference>
<feature type="region of interest" description="Disordered" evidence="5">
    <location>
        <begin position="166"/>
        <end position="201"/>
    </location>
</feature>
<feature type="DNA-binding region" description="Homeobox" evidence="3">
    <location>
        <begin position="101"/>
        <end position="170"/>
    </location>
</feature>
<dbReference type="InterPro" id="IPR009057">
    <property type="entry name" value="Homeodomain-like_sf"/>
</dbReference>
<accession>K1RFS1</accession>
<dbReference type="InterPro" id="IPR036322">
    <property type="entry name" value="WD40_repeat_dom_sf"/>
</dbReference>
<dbReference type="SUPFAM" id="SSF50978">
    <property type="entry name" value="WD40 repeat-like"/>
    <property type="match status" value="1"/>
</dbReference>
<dbReference type="Pfam" id="PF16557">
    <property type="entry name" value="CUTL"/>
    <property type="match status" value="1"/>
</dbReference>
<dbReference type="Gene3D" id="2.130.10.10">
    <property type="entry name" value="YVTN repeat-like/Quinoprotein amine dehydrogenase"/>
    <property type="match status" value="1"/>
</dbReference>
<dbReference type="InterPro" id="IPR038216">
    <property type="entry name" value="SATB_CUTL_sf"/>
</dbReference>
<dbReference type="PROSITE" id="PS51983">
    <property type="entry name" value="CUTL"/>
    <property type="match status" value="1"/>
</dbReference>
<dbReference type="InterPro" id="IPR045159">
    <property type="entry name" value="DCAF7-like"/>
</dbReference>
<dbReference type="AlphaFoldDB" id="K1RFS1"/>
<keyword evidence="1" id="KW-0853">WD repeat</keyword>
<evidence type="ECO:0000256" key="3">
    <source>
        <dbReference type="PROSITE-ProRule" id="PRU00108"/>
    </source>
</evidence>
<dbReference type="FunFam" id="1.10.260.70:FF:000001">
    <property type="entry name" value="DNA-binding protein SATB"/>
    <property type="match status" value="1"/>
</dbReference>
<dbReference type="GO" id="GO:0003677">
    <property type="term" value="F:DNA binding"/>
    <property type="evidence" value="ECO:0007669"/>
    <property type="project" value="UniProtKB-UniRule"/>
</dbReference>
<dbReference type="InterPro" id="IPR015943">
    <property type="entry name" value="WD40/YVTN_repeat-like_dom_sf"/>
</dbReference>
<evidence type="ECO:0000256" key="1">
    <source>
        <dbReference type="ARBA" id="ARBA00022574"/>
    </source>
</evidence>
<dbReference type="PANTHER" id="PTHR19919">
    <property type="entry name" value="WD REPEAT CONTAINING PROTEIN"/>
    <property type="match status" value="1"/>
</dbReference>
<keyword evidence="3 4" id="KW-0539">Nucleus</keyword>
<reference evidence="6" key="1">
    <citation type="journal article" date="2012" name="Nature">
        <title>The oyster genome reveals stress adaptation and complexity of shell formation.</title>
        <authorList>
            <person name="Zhang G."/>
            <person name="Fang X."/>
            <person name="Guo X."/>
            <person name="Li L."/>
            <person name="Luo R."/>
            <person name="Xu F."/>
            <person name="Yang P."/>
            <person name="Zhang L."/>
            <person name="Wang X."/>
            <person name="Qi H."/>
            <person name="Xiong Z."/>
            <person name="Que H."/>
            <person name="Xie Y."/>
            <person name="Holland P.W."/>
            <person name="Paps J."/>
            <person name="Zhu Y."/>
            <person name="Wu F."/>
            <person name="Chen Y."/>
            <person name="Wang J."/>
            <person name="Peng C."/>
            <person name="Meng J."/>
            <person name="Yang L."/>
            <person name="Liu J."/>
            <person name="Wen B."/>
            <person name="Zhang N."/>
            <person name="Huang Z."/>
            <person name="Zhu Q."/>
            <person name="Feng Y."/>
            <person name="Mount A."/>
            <person name="Hedgecock D."/>
            <person name="Xu Z."/>
            <person name="Liu Y."/>
            <person name="Domazet-Loso T."/>
            <person name="Du Y."/>
            <person name="Sun X."/>
            <person name="Zhang S."/>
            <person name="Liu B."/>
            <person name="Cheng P."/>
            <person name="Jiang X."/>
            <person name="Li J."/>
            <person name="Fan D."/>
            <person name="Wang W."/>
            <person name="Fu W."/>
            <person name="Wang T."/>
            <person name="Wang B."/>
            <person name="Zhang J."/>
            <person name="Peng Z."/>
            <person name="Li Y."/>
            <person name="Li N."/>
            <person name="Wang J."/>
            <person name="Chen M."/>
            <person name="He Y."/>
            <person name="Tan F."/>
            <person name="Song X."/>
            <person name="Zheng Q."/>
            <person name="Huang R."/>
            <person name="Yang H."/>
            <person name="Du X."/>
            <person name="Chen L."/>
            <person name="Yang M."/>
            <person name="Gaffney P.M."/>
            <person name="Wang S."/>
            <person name="Luo L."/>
            <person name="She Z."/>
            <person name="Ming Y."/>
            <person name="Huang W."/>
            <person name="Zhang S."/>
            <person name="Huang B."/>
            <person name="Zhang Y."/>
            <person name="Qu T."/>
            <person name="Ni P."/>
            <person name="Miao G."/>
            <person name="Wang J."/>
            <person name="Wang Q."/>
            <person name="Steinberg C.E."/>
            <person name="Wang H."/>
            <person name="Li N."/>
            <person name="Qian L."/>
            <person name="Zhang G."/>
            <person name="Li Y."/>
            <person name="Yang H."/>
            <person name="Liu X."/>
            <person name="Wang J."/>
            <person name="Yin Y."/>
            <person name="Wang J."/>
        </authorList>
    </citation>
    <scope>NUCLEOTIDE SEQUENCE [LARGE SCALE GENOMIC DNA]</scope>
    <source>
        <strain evidence="6">05x7-T-G4-1.051#20</strain>
    </source>
</reference>
<dbReference type="Gene3D" id="1.10.10.60">
    <property type="entry name" value="Homeodomain-like"/>
    <property type="match status" value="1"/>
</dbReference>
<dbReference type="SUPFAM" id="SSF46689">
    <property type="entry name" value="Homeodomain-like"/>
    <property type="match status" value="1"/>
</dbReference>
<comment type="subcellular location">
    <subcellularLocation>
        <location evidence="3 4">Nucleus</location>
    </subcellularLocation>
</comment>
<dbReference type="EMBL" id="JH816951">
    <property type="protein sequence ID" value="EKC40240.1"/>
    <property type="molecule type" value="Genomic_DNA"/>
</dbReference>
<organism evidence="6">
    <name type="scientific">Magallana gigas</name>
    <name type="common">Pacific oyster</name>
    <name type="synonym">Crassostrea gigas</name>
    <dbReference type="NCBI Taxonomy" id="29159"/>
    <lineage>
        <taxon>Eukaryota</taxon>
        <taxon>Metazoa</taxon>
        <taxon>Spiralia</taxon>
        <taxon>Lophotrochozoa</taxon>
        <taxon>Mollusca</taxon>
        <taxon>Bivalvia</taxon>
        <taxon>Autobranchia</taxon>
        <taxon>Pteriomorphia</taxon>
        <taxon>Ostreida</taxon>
        <taxon>Ostreoidea</taxon>
        <taxon>Ostreidae</taxon>
        <taxon>Magallana</taxon>
    </lineage>
</organism>
<evidence type="ECO:0000256" key="5">
    <source>
        <dbReference type="SAM" id="MobiDB-lite"/>
    </source>
</evidence>
<dbReference type="SMART" id="SM00389">
    <property type="entry name" value="HOX"/>
    <property type="match status" value="1"/>
</dbReference>
<dbReference type="Pfam" id="PF00046">
    <property type="entry name" value="Homeodomain"/>
    <property type="match status" value="1"/>
</dbReference>
<evidence type="ECO:0000256" key="2">
    <source>
        <dbReference type="ARBA" id="ARBA00022737"/>
    </source>
</evidence>
<name>K1RFS1_MAGGI</name>
<dbReference type="CDD" id="cd00086">
    <property type="entry name" value="homeodomain"/>
    <property type="match status" value="1"/>
</dbReference>
<dbReference type="InParanoid" id="K1RFS1"/>
<dbReference type="HOGENOM" id="CLU_685605_0_0_1"/>
<evidence type="ECO:0000313" key="6">
    <source>
        <dbReference type="EMBL" id="EKC40240.1"/>
    </source>
</evidence>
<sequence length="402" mass="46057">MNRDSFGLFPIIVLLKRSPGLISPEKWTDQTVRCAVLALLKEMSQSTLAKLCPLTQSAISNIANWKYTSKVSADKCKEFGVWYKQYHSMKEIRGENFGIPKDSRLTFHPQHEIPQMRKWFHSCKTPSDEKLKFFAAELNKGHVRQERPNVTVAKLKIWWKNERQREKRMQQQTQSENEAHGGKCDEDESQPSTSSDEIASTSKSYVELTNVSNDLLTSELLCTMCALPGPGGQGKRKEIYKYEAPWTVYSMNWSIRPDKRFRLALGSFVEEYNNKVQIVSLDEETSEFTSKSTFDHPYPTTKIMWIPDAKGGYPDLLATSGDYLRVWRVSENESRLECLLNNNKNSDFCAPLTSFDWNEVDPNLLGTSSIDTTCTIWGLEVGVLPLSIFFVLISYRSKLPEK</sequence>
<keyword evidence="3 4" id="KW-0238">DNA-binding</keyword>
<gene>
    <name evidence="6" type="ORF">CGI_10015220</name>
</gene>